<evidence type="ECO:0000313" key="9">
    <source>
        <dbReference type="Proteomes" id="UP001346149"/>
    </source>
</evidence>
<keyword evidence="6" id="KW-0732">Signal</keyword>
<protein>
    <recommendedName>
        <fullName evidence="7">BHLH domain-containing protein</fullName>
    </recommendedName>
</protein>
<dbReference type="Proteomes" id="UP001346149">
    <property type="component" value="Unassembled WGS sequence"/>
</dbReference>
<proteinExistence type="predicted"/>
<sequence length="339" mass="37674">MLFFVSVFFSVLFHQLVCPLICKPGMPSSPPPGIIPSLEETTPFLNDSSIEDLGDLWPLLDDQESLVTQPTPSSIDLIGAQSLERQDTTLLAEPSFLGHGLLFAETTVGDGLMEREENAGCPAREAEEGPSWRTRTRGREPDKQGMDGEESSVVKKQDHNAKERVRRKKLNASCLALGELLPPSRRSKKRWSVPMIIDRVVEYIPELRQEIEDLTLKKEKMIVRKAEAACSDQLESSSPIMVSVHDVRSGEELIVQISMKKKKKKNRREDGGEDDGVVPLLSNFEAEGISVLSASMLDLGEDQASYHFHIQMNGCSYGTDHVAILKAKVISWLMGTRTS</sequence>
<dbReference type="Gene3D" id="4.10.280.10">
    <property type="entry name" value="Helix-loop-helix DNA-binding domain"/>
    <property type="match status" value="1"/>
</dbReference>
<feature type="signal peptide" evidence="6">
    <location>
        <begin position="1"/>
        <end position="19"/>
    </location>
</feature>
<dbReference type="InterPro" id="IPR011598">
    <property type="entry name" value="bHLH_dom"/>
</dbReference>
<keyword evidence="3" id="KW-0804">Transcription</keyword>
<feature type="chain" id="PRO_5042993676" description="BHLH domain-containing protein" evidence="6">
    <location>
        <begin position="20"/>
        <end position="339"/>
    </location>
</feature>
<dbReference type="InterPro" id="IPR036638">
    <property type="entry name" value="HLH_DNA-bd_sf"/>
</dbReference>
<dbReference type="PANTHER" id="PTHR13935:SF104">
    <property type="entry name" value="TRANSCRIPTION FACTOR BHLH160"/>
    <property type="match status" value="1"/>
</dbReference>
<comment type="caution">
    <text evidence="8">The sequence shown here is derived from an EMBL/GenBank/DDBJ whole genome shotgun (WGS) entry which is preliminary data.</text>
</comment>
<comment type="subcellular location">
    <subcellularLocation>
        <location evidence="1">Nucleus</location>
    </subcellularLocation>
</comment>
<dbReference type="GO" id="GO:0000977">
    <property type="term" value="F:RNA polymerase II transcription regulatory region sequence-specific DNA binding"/>
    <property type="evidence" value="ECO:0007669"/>
    <property type="project" value="TreeGrafter"/>
</dbReference>
<evidence type="ECO:0000256" key="5">
    <source>
        <dbReference type="SAM" id="MobiDB-lite"/>
    </source>
</evidence>
<feature type="compositionally biased region" description="Basic and acidic residues" evidence="5">
    <location>
        <begin position="137"/>
        <end position="163"/>
    </location>
</feature>
<dbReference type="Pfam" id="PF00010">
    <property type="entry name" value="HLH"/>
    <property type="match status" value="1"/>
</dbReference>
<keyword evidence="9" id="KW-1185">Reference proteome</keyword>
<organism evidence="8 9">
    <name type="scientific">Trapa natans</name>
    <name type="common">Water chestnut</name>
    <dbReference type="NCBI Taxonomy" id="22666"/>
    <lineage>
        <taxon>Eukaryota</taxon>
        <taxon>Viridiplantae</taxon>
        <taxon>Streptophyta</taxon>
        <taxon>Embryophyta</taxon>
        <taxon>Tracheophyta</taxon>
        <taxon>Spermatophyta</taxon>
        <taxon>Magnoliopsida</taxon>
        <taxon>eudicotyledons</taxon>
        <taxon>Gunneridae</taxon>
        <taxon>Pentapetalae</taxon>
        <taxon>rosids</taxon>
        <taxon>malvids</taxon>
        <taxon>Myrtales</taxon>
        <taxon>Lythraceae</taxon>
        <taxon>Trapa</taxon>
    </lineage>
</organism>
<keyword evidence="2" id="KW-0805">Transcription regulation</keyword>
<dbReference type="PANTHER" id="PTHR13935">
    <property type="entry name" value="ACHAETE-SCUTE TRANSCRIPTION FACTOR-RELATED"/>
    <property type="match status" value="1"/>
</dbReference>
<dbReference type="GO" id="GO:0000981">
    <property type="term" value="F:DNA-binding transcription factor activity, RNA polymerase II-specific"/>
    <property type="evidence" value="ECO:0007669"/>
    <property type="project" value="TreeGrafter"/>
</dbReference>
<accession>A0AAN7R2N4</accession>
<gene>
    <name evidence="8" type="ORF">SAY86_017388</name>
</gene>
<feature type="domain" description="BHLH" evidence="7">
    <location>
        <begin position="154"/>
        <end position="207"/>
    </location>
</feature>
<feature type="region of interest" description="Disordered" evidence="5">
    <location>
        <begin position="119"/>
        <end position="166"/>
    </location>
</feature>
<reference evidence="8 9" key="1">
    <citation type="journal article" date="2023" name="Hortic Res">
        <title>Pangenome of water caltrop reveals structural variations and asymmetric subgenome divergence after allopolyploidization.</title>
        <authorList>
            <person name="Zhang X."/>
            <person name="Chen Y."/>
            <person name="Wang L."/>
            <person name="Yuan Y."/>
            <person name="Fang M."/>
            <person name="Shi L."/>
            <person name="Lu R."/>
            <person name="Comes H.P."/>
            <person name="Ma Y."/>
            <person name="Chen Y."/>
            <person name="Huang G."/>
            <person name="Zhou Y."/>
            <person name="Zheng Z."/>
            <person name="Qiu Y."/>
        </authorList>
    </citation>
    <scope>NUCLEOTIDE SEQUENCE [LARGE SCALE GENOMIC DNA]</scope>
    <source>
        <strain evidence="8">F231</strain>
    </source>
</reference>
<dbReference type="EMBL" id="JAXQNO010000010">
    <property type="protein sequence ID" value="KAK4790084.1"/>
    <property type="molecule type" value="Genomic_DNA"/>
</dbReference>
<evidence type="ECO:0000256" key="4">
    <source>
        <dbReference type="ARBA" id="ARBA00023242"/>
    </source>
</evidence>
<evidence type="ECO:0000256" key="1">
    <source>
        <dbReference type="ARBA" id="ARBA00004123"/>
    </source>
</evidence>
<dbReference type="AlphaFoldDB" id="A0AAN7R2N4"/>
<evidence type="ECO:0000313" key="8">
    <source>
        <dbReference type="EMBL" id="KAK4790084.1"/>
    </source>
</evidence>
<evidence type="ECO:0000256" key="3">
    <source>
        <dbReference type="ARBA" id="ARBA00023163"/>
    </source>
</evidence>
<dbReference type="SMART" id="SM00353">
    <property type="entry name" value="HLH"/>
    <property type="match status" value="1"/>
</dbReference>
<evidence type="ECO:0000256" key="2">
    <source>
        <dbReference type="ARBA" id="ARBA00023015"/>
    </source>
</evidence>
<dbReference type="GO" id="GO:0090575">
    <property type="term" value="C:RNA polymerase II transcription regulator complex"/>
    <property type="evidence" value="ECO:0007669"/>
    <property type="project" value="TreeGrafter"/>
</dbReference>
<dbReference type="PROSITE" id="PS50888">
    <property type="entry name" value="BHLH"/>
    <property type="match status" value="1"/>
</dbReference>
<evidence type="ECO:0000259" key="7">
    <source>
        <dbReference type="PROSITE" id="PS50888"/>
    </source>
</evidence>
<evidence type="ECO:0000256" key="6">
    <source>
        <dbReference type="SAM" id="SignalP"/>
    </source>
</evidence>
<dbReference type="GO" id="GO:0046983">
    <property type="term" value="F:protein dimerization activity"/>
    <property type="evidence" value="ECO:0007669"/>
    <property type="project" value="InterPro"/>
</dbReference>
<keyword evidence="4" id="KW-0539">Nucleus</keyword>
<dbReference type="SUPFAM" id="SSF47459">
    <property type="entry name" value="HLH, helix-loop-helix DNA-binding domain"/>
    <property type="match status" value="1"/>
</dbReference>
<dbReference type="InterPro" id="IPR015660">
    <property type="entry name" value="MASH1/Ascl1a-like"/>
</dbReference>
<name>A0AAN7R2N4_TRANT</name>